<sequence length="186" mass="20283">MSSSDRAKPALRVLFGLLALSLAVPLAGCIQPLYGANGAFDNSNLAAELQAIEVDEIQGRIGHYLRNELIYAFNGTGSTVQPRYRLSIVLQERVQTPILDTVTGRATSATVIVDADYRLVTWPQNSEVLKGTAFNIASYDRFANRFSNVRAARDAEIRDAKVIADMIRTKVSTEFALRGPAPVAAR</sequence>
<evidence type="ECO:0008006" key="3">
    <source>
        <dbReference type="Google" id="ProtNLM"/>
    </source>
</evidence>
<evidence type="ECO:0000313" key="2">
    <source>
        <dbReference type="Proteomes" id="UP001144323"/>
    </source>
</evidence>
<organism evidence="1 2">
    <name type="scientific">Methylocystis echinoides</name>
    <dbReference type="NCBI Taxonomy" id="29468"/>
    <lineage>
        <taxon>Bacteria</taxon>
        <taxon>Pseudomonadati</taxon>
        <taxon>Pseudomonadota</taxon>
        <taxon>Alphaproteobacteria</taxon>
        <taxon>Hyphomicrobiales</taxon>
        <taxon>Methylocystaceae</taxon>
        <taxon>Methylocystis</taxon>
    </lineage>
</organism>
<proteinExistence type="predicted"/>
<dbReference type="EMBL" id="BSEC01000001">
    <property type="protein sequence ID" value="GLI94354.1"/>
    <property type="molecule type" value="Genomic_DNA"/>
</dbReference>
<reference evidence="1" key="1">
    <citation type="journal article" date="2023" name="Int. J. Syst. Evol. Microbiol.">
        <title>Methylocystis iwaonis sp. nov., a type II methane-oxidizing bacterium from surface soil of a rice paddy field in Japan, and emended description of the genus Methylocystis (ex Whittenbury et al. 1970) Bowman et al. 1993.</title>
        <authorList>
            <person name="Kaise H."/>
            <person name="Sawadogo J.B."/>
            <person name="Alam M.S."/>
            <person name="Ueno C."/>
            <person name="Dianou D."/>
            <person name="Shinjo R."/>
            <person name="Asakawa S."/>
        </authorList>
    </citation>
    <scope>NUCLEOTIDE SEQUENCE</scope>
    <source>
        <strain evidence="1">LMG27198</strain>
    </source>
</reference>
<gene>
    <name evidence="1" type="ORF">LMG27198_33460</name>
</gene>
<dbReference type="AlphaFoldDB" id="A0A9W6GWW0"/>
<dbReference type="Proteomes" id="UP001144323">
    <property type="component" value="Unassembled WGS sequence"/>
</dbReference>
<accession>A0A9W6GWW0</accession>
<evidence type="ECO:0000313" key="1">
    <source>
        <dbReference type="EMBL" id="GLI94354.1"/>
    </source>
</evidence>
<comment type="caution">
    <text evidence="1">The sequence shown here is derived from an EMBL/GenBank/DDBJ whole genome shotgun (WGS) entry which is preliminary data.</text>
</comment>
<dbReference type="Gene3D" id="3.30.160.150">
    <property type="entry name" value="Lipoprotein like domain"/>
    <property type="match status" value="1"/>
</dbReference>
<keyword evidence="2" id="KW-1185">Reference proteome</keyword>
<dbReference type="RefSeq" id="WP_281804352.1">
    <property type="nucleotide sequence ID" value="NZ_BSEC01000001.1"/>
</dbReference>
<name>A0A9W6GWW0_9HYPH</name>
<protein>
    <recommendedName>
        <fullName evidence="3">LPS-assembly lipoprotein</fullName>
    </recommendedName>
</protein>